<proteinExistence type="predicted"/>
<sequence>MPAAGYNTIVSLFIFASTERRILRCMLYKNGDFKTTSTNKNQSRQSFYLLPYLKFLFSQFNLYKNLSKL</sequence>
<reference evidence="1 2" key="1">
    <citation type="submission" date="2024-08" db="EMBL/GenBank/DDBJ databases">
        <title>Insights into the chromosomal genome structure of Flemingia macrophylla.</title>
        <authorList>
            <person name="Ding Y."/>
            <person name="Zhao Y."/>
            <person name="Bi W."/>
            <person name="Wu M."/>
            <person name="Zhao G."/>
            <person name="Gong Y."/>
            <person name="Li W."/>
            <person name="Zhang P."/>
        </authorList>
    </citation>
    <scope>NUCLEOTIDE SEQUENCE [LARGE SCALE GENOMIC DNA]</scope>
    <source>
        <strain evidence="1">DYQJB</strain>
        <tissue evidence="1">Leaf</tissue>
    </source>
</reference>
<dbReference type="Proteomes" id="UP001603857">
    <property type="component" value="Unassembled WGS sequence"/>
</dbReference>
<organism evidence="1 2">
    <name type="scientific">Flemingia macrophylla</name>
    <dbReference type="NCBI Taxonomy" id="520843"/>
    <lineage>
        <taxon>Eukaryota</taxon>
        <taxon>Viridiplantae</taxon>
        <taxon>Streptophyta</taxon>
        <taxon>Embryophyta</taxon>
        <taxon>Tracheophyta</taxon>
        <taxon>Spermatophyta</taxon>
        <taxon>Magnoliopsida</taxon>
        <taxon>eudicotyledons</taxon>
        <taxon>Gunneridae</taxon>
        <taxon>Pentapetalae</taxon>
        <taxon>rosids</taxon>
        <taxon>fabids</taxon>
        <taxon>Fabales</taxon>
        <taxon>Fabaceae</taxon>
        <taxon>Papilionoideae</taxon>
        <taxon>50 kb inversion clade</taxon>
        <taxon>NPAAA clade</taxon>
        <taxon>indigoferoid/millettioid clade</taxon>
        <taxon>Phaseoleae</taxon>
        <taxon>Flemingia</taxon>
    </lineage>
</organism>
<evidence type="ECO:0000313" key="1">
    <source>
        <dbReference type="EMBL" id="KAL2335841.1"/>
    </source>
</evidence>
<gene>
    <name evidence="1" type="ORF">Fmac_010287</name>
</gene>
<dbReference type="EMBL" id="JBGMDY010000004">
    <property type="protein sequence ID" value="KAL2335841.1"/>
    <property type="molecule type" value="Genomic_DNA"/>
</dbReference>
<protein>
    <submittedName>
        <fullName evidence="1">Uncharacterized protein</fullName>
    </submittedName>
</protein>
<comment type="caution">
    <text evidence="1">The sequence shown here is derived from an EMBL/GenBank/DDBJ whole genome shotgun (WGS) entry which is preliminary data.</text>
</comment>
<keyword evidence="2" id="KW-1185">Reference proteome</keyword>
<name>A0ABD1MJ62_9FABA</name>
<evidence type="ECO:0000313" key="2">
    <source>
        <dbReference type="Proteomes" id="UP001603857"/>
    </source>
</evidence>
<dbReference type="AlphaFoldDB" id="A0ABD1MJ62"/>
<accession>A0ABD1MJ62</accession>